<proteinExistence type="predicted"/>
<feature type="compositionally biased region" description="Pro residues" evidence="1">
    <location>
        <begin position="50"/>
        <end position="63"/>
    </location>
</feature>
<name>A0ABQ5BGZ6_9ASTR</name>
<feature type="compositionally biased region" description="Basic and acidic residues" evidence="1">
    <location>
        <begin position="101"/>
        <end position="122"/>
    </location>
</feature>
<accession>A0ABQ5BGZ6</accession>
<dbReference type="EMBL" id="BQNB010013195">
    <property type="protein sequence ID" value="GJT13017.1"/>
    <property type="molecule type" value="Genomic_DNA"/>
</dbReference>
<feature type="compositionally biased region" description="Polar residues" evidence="1">
    <location>
        <begin position="32"/>
        <end position="49"/>
    </location>
</feature>
<protein>
    <submittedName>
        <fullName evidence="2">Uncharacterized protein</fullName>
    </submittedName>
</protein>
<dbReference type="Proteomes" id="UP001151760">
    <property type="component" value="Unassembled WGS sequence"/>
</dbReference>
<comment type="caution">
    <text evidence="2">The sequence shown here is derived from an EMBL/GenBank/DDBJ whole genome shotgun (WGS) entry which is preliminary data.</text>
</comment>
<gene>
    <name evidence="2" type="ORF">Tco_0860059</name>
</gene>
<reference evidence="2" key="1">
    <citation type="journal article" date="2022" name="Int. J. Mol. Sci.">
        <title>Draft Genome of Tanacetum Coccineum: Genomic Comparison of Closely Related Tanacetum-Family Plants.</title>
        <authorList>
            <person name="Yamashiro T."/>
            <person name="Shiraishi A."/>
            <person name="Nakayama K."/>
            <person name="Satake H."/>
        </authorList>
    </citation>
    <scope>NUCLEOTIDE SEQUENCE</scope>
</reference>
<reference evidence="2" key="2">
    <citation type="submission" date="2022-01" db="EMBL/GenBank/DDBJ databases">
        <authorList>
            <person name="Yamashiro T."/>
            <person name="Shiraishi A."/>
            <person name="Satake H."/>
            <person name="Nakayama K."/>
        </authorList>
    </citation>
    <scope>NUCLEOTIDE SEQUENCE</scope>
</reference>
<feature type="region of interest" description="Disordered" evidence="1">
    <location>
        <begin position="32"/>
        <end position="141"/>
    </location>
</feature>
<dbReference type="SUPFAM" id="SSF101447">
    <property type="entry name" value="Formin homology 2 domain (FH2 domain)"/>
    <property type="match status" value="1"/>
</dbReference>
<evidence type="ECO:0000313" key="2">
    <source>
        <dbReference type="EMBL" id="GJT13017.1"/>
    </source>
</evidence>
<feature type="compositionally biased region" description="Basic and acidic residues" evidence="1">
    <location>
        <begin position="67"/>
        <end position="78"/>
    </location>
</feature>
<sequence length="331" mass="37167">MANKHVPSPATTRSDDQILLFNAWVPIGKALTTSANVPSSFTVTTEPTSTLPPPPPPPPPPPQQSTVHRDICPSETKKRQQIVGKSSSPRKSLKITIKQKQLVEKDDDDSKDRIEPGSHKDNPQVVVVDDDDDNEREKKDDEMGRVLRRMCRRQGYMIQDMKRKCVTTAKFWETHNKIDDILHEVVPQIAENVTNDLIEANLKPCIVNTIIEDCDAFRSEVPTFISKEFKAHAPAIIEELFKNHVQSNVVGIKRLHDDLEVTVAKLMLLVYKLLLLVQALEDEDGTVHPQIDDYSLWEVIENGNAPPITKVVEGVETTIAPTTAEEKAQRS</sequence>
<keyword evidence="3" id="KW-1185">Reference proteome</keyword>
<organism evidence="2 3">
    <name type="scientific">Tanacetum coccineum</name>
    <dbReference type="NCBI Taxonomy" id="301880"/>
    <lineage>
        <taxon>Eukaryota</taxon>
        <taxon>Viridiplantae</taxon>
        <taxon>Streptophyta</taxon>
        <taxon>Embryophyta</taxon>
        <taxon>Tracheophyta</taxon>
        <taxon>Spermatophyta</taxon>
        <taxon>Magnoliopsida</taxon>
        <taxon>eudicotyledons</taxon>
        <taxon>Gunneridae</taxon>
        <taxon>Pentapetalae</taxon>
        <taxon>asterids</taxon>
        <taxon>campanulids</taxon>
        <taxon>Asterales</taxon>
        <taxon>Asteraceae</taxon>
        <taxon>Asteroideae</taxon>
        <taxon>Anthemideae</taxon>
        <taxon>Anthemidinae</taxon>
        <taxon>Tanacetum</taxon>
    </lineage>
</organism>
<evidence type="ECO:0000256" key="1">
    <source>
        <dbReference type="SAM" id="MobiDB-lite"/>
    </source>
</evidence>
<evidence type="ECO:0000313" key="3">
    <source>
        <dbReference type="Proteomes" id="UP001151760"/>
    </source>
</evidence>